<proteinExistence type="predicted"/>
<dbReference type="EMBL" id="BAABAT010000001">
    <property type="protein sequence ID" value="GAA4243257.1"/>
    <property type="molecule type" value="Genomic_DNA"/>
</dbReference>
<comment type="caution">
    <text evidence="2">The sequence shown here is derived from an EMBL/GenBank/DDBJ whole genome shotgun (WGS) entry which is preliminary data.</text>
</comment>
<keyword evidence="3" id="KW-1185">Reference proteome</keyword>
<dbReference type="Proteomes" id="UP001500620">
    <property type="component" value="Unassembled WGS sequence"/>
</dbReference>
<dbReference type="PANTHER" id="PTHR37292">
    <property type="entry name" value="VNG6097C"/>
    <property type="match status" value="1"/>
</dbReference>
<evidence type="ECO:0000313" key="2">
    <source>
        <dbReference type="EMBL" id="GAA4243257.1"/>
    </source>
</evidence>
<reference evidence="3" key="1">
    <citation type="journal article" date="2019" name="Int. J. Syst. Evol. Microbiol.">
        <title>The Global Catalogue of Microorganisms (GCM) 10K type strain sequencing project: providing services to taxonomists for standard genome sequencing and annotation.</title>
        <authorList>
            <consortium name="The Broad Institute Genomics Platform"/>
            <consortium name="The Broad Institute Genome Sequencing Center for Infectious Disease"/>
            <person name="Wu L."/>
            <person name="Ma J."/>
        </authorList>
    </citation>
    <scope>NUCLEOTIDE SEQUENCE [LARGE SCALE GENOMIC DNA]</scope>
    <source>
        <strain evidence="3">JCM 17441</strain>
    </source>
</reference>
<gene>
    <name evidence="2" type="ORF">GCM10022255_001580</name>
</gene>
<dbReference type="Pfam" id="PF03235">
    <property type="entry name" value="GmrSD_N"/>
    <property type="match status" value="1"/>
</dbReference>
<protein>
    <recommendedName>
        <fullName evidence="1">GmrSD restriction endonucleases N-terminal domain-containing protein</fullName>
    </recommendedName>
</protein>
<accession>A0ABP8CU29</accession>
<sequence>MQEVRQGKLQLPDFQREYKWGDDRIRSLLSTLTLGHPMGVLMMLLTGNDRVRFKPKALAGVTAAETAIPQHLLLDGQQRMTSLFQALGPGARFRAAGGDHRRPGKRLSRWYYMDIARRWVTR</sequence>
<evidence type="ECO:0000313" key="3">
    <source>
        <dbReference type="Proteomes" id="UP001500620"/>
    </source>
</evidence>
<name>A0ABP8CU29_9ACTN</name>
<dbReference type="RefSeq" id="WP_345120074.1">
    <property type="nucleotide sequence ID" value="NZ_BAABAT010000001.1"/>
</dbReference>
<feature type="domain" description="GmrSD restriction endonucleases N-terminal" evidence="1">
    <location>
        <begin position="5"/>
        <end position="87"/>
    </location>
</feature>
<organism evidence="2 3">
    <name type="scientific">Dactylosporangium darangshiense</name>
    <dbReference type="NCBI Taxonomy" id="579108"/>
    <lineage>
        <taxon>Bacteria</taxon>
        <taxon>Bacillati</taxon>
        <taxon>Actinomycetota</taxon>
        <taxon>Actinomycetes</taxon>
        <taxon>Micromonosporales</taxon>
        <taxon>Micromonosporaceae</taxon>
        <taxon>Dactylosporangium</taxon>
    </lineage>
</organism>
<dbReference type="PANTHER" id="PTHR37292:SF2">
    <property type="entry name" value="DUF262 DOMAIN-CONTAINING PROTEIN"/>
    <property type="match status" value="1"/>
</dbReference>
<dbReference type="InterPro" id="IPR004919">
    <property type="entry name" value="GmrSD_N"/>
</dbReference>
<evidence type="ECO:0000259" key="1">
    <source>
        <dbReference type="Pfam" id="PF03235"/>
    </source>
</evidence>